<geneLocation type="plastid" evidence="11"/>
<dbReference type="InterPro" id="IPR001912">
    <property type="entry name" value="Ribosomal_uS4_N"/>
</dbReference>
<comment type="similarity">
    <text evidence="1 8">Belongs to the universal ribosomal protein uS4 family.</text>
</comment>
<evidence type="ECO:0000259" key="10">
    <source>
        <dbReference type="SMART" id="SM01390"/>
    </source>
</evidence>
<keyword evidence="3 7" id="KW-0694">RNA-binding</keyword>
<reference evidence="11" key="1">
    <citation type="journal article" date="2016" name="PLoS ONE">
        <title>Distinctive Architecture of the Chloroplast Genome in the Chlorodendrophycean Green Algae Scherffelia dubia and Tetraselmis sp. CCMP 881.</title>
        <authorList>
            <person name="Turmel M."/>
            <person name="de Cambiaire J.C."/>
            <person name="Otis C."/>
            <person name="Lemieux C."/>
        </authorList>
    </citation>
    <scope>NUCLEOTIDE SEQUENCE</scope>
</reference>
<gene>
    <name evidence="11" type="primary">rps4</name>
</gene>
<dbReference type="SUPFAM" id="SSF55174">
    <property type="entry name" value="Alpha-L RNA-binding motif"/>
    <property type="match status" value="1"/>
</dbReference>
<evidence type="ECO:0000313" key="11">
    <source>
        <dbReference type="EMBL" id="AMP43402.1"/>
    </source>
</evidence>
<dbReference type="SMART" id="SM01390">
    <property type="entry name" value="Ribosomal_S4"/>
    <property type="match status" value="1"/>
</dbReference>
<dbReference type="PANTHER" id="PTHR11831">
    <property type="entry name" value="30S 40S RIBOSOMAL PROTEIN"/>
    <property type="match status" value="1"/>
</dbReference>
<keyword evidence="2 7" id="KW-0699">rRNA-binding</keyword>
<dbReference type="Gene3D" id="1.10.1050.10">
    <property type="entry name" value="Ribosomal Protein S4 Delta 41, Chain A, domain 1"/>
    <property type="match status" value="1"/>
</dbReference>
<dbReference type="InterPro" id="IPR002942">
    <property type="entry name" value="S4_RNA-bd"/>
</dbReference>
<organism evidence="11">
    <name type="scientific">Scherffelia dubia</name>
    <name type="common">Green alga</name>
    <name type="synonym">Chlamydomonas dubia</name>
    <dbReference type="NCBI Taxonomy" id="3190"/>
    <lineage>
        <taxon>Eukaryota</taxon>
        <taxon>Viridiplantae</taxon>
        <taxon>Chlorophyta</taxon>
        <taxon>core chlorophytes</taxon>
        <taxon>Chlorodendrophyceae</taxon>
        <taxon>Chlorodendrales</taxon>
        <taxon>Chlorodendraceae</taxon>
        <taxon>Scherffelia</taxon>
    </lineage>
</organism>
<dbReference type="AlphaFoldDB" id="A0A142BYB0"/>
<dbReference type="HAMAP" id="MF_01306_B">
    <property type="entry name" value="Ribosomal_uS4_B"/>
    <property type="match status" value="1"/>
</dbReference>
<dbReference type="GO" id="GO:0003735">
    <property type="term" value="F:structural constituent of ribosome"/>
    <property type="evidence" value="ECO:0007669"/>
    <property type="project" value="InterPro"/>
</dbReference>
<dbReference type="Gene3D" id="3.10.290.10">
    <property type="entry name" value="RNA-binding S4 domain"/>
    <property type="match status" value="1"/>
</dbReference>
<evidence type="ECO:0000256" key="2">
    <source>
        <dbReference type="ARBA" id="ARBA00022730"/>
    </source>
</evidence>
<keyword evidence="5 8" id="KW-0687">Ribonucleoprotein</keyword>
<keyword evidence="11" id="KW-0934">Plastid</keyword>
<dbReference type="InterPro" id="IPR005709">
    <property type="entry name" value="Ribosomal_uS4_bac-type"/>
</dbReference>
<dbReference type="InterPro" id="IPR022801">
    <property type="entry name" value="Ribosomal_uS4"/>
</dbReference>
<dbReference type="InterPro" id="IPR036986">
    <property type="entry name" value="S4_RNA-bd_sf"/>
</dbReference>
<dbReference type="PANTHER" id="PTHR11831:SF4">
    <property type="entry name" value="SMALL RIBOSOMAL SUBUNIT PROTEIN US4M"/>
    <property type="match status" value="1"/>
</dbReference>
<evidence type="ECO:0000256" key="1">
    <source>
        <dbReference type="ARBA" id="ARBA00007465"/>
    </source>
</evidence>
<dbReference type="GO" id="GO:0006412">
    <property type="term" value="P:translation"/>
    <property type="evidence" value="ECO:0007669"/>
    <property type="project" value="InterPro"/>
</dbReference>
<evidence type="ECO:0000256" key="7">
    <source>
        <dbReference type="PROSITE-ProRule" id="PRU00182"/>
    </source>
</evidence>
<feature type="domain" description="Small ribosomal subunit protein uS4 N-terminal" evidence="10">
    <location>
        <begin position="3"/>
        <end position="92"/>
    </location>
</feature>
<sequence length="205" mass="23754">MARYRGPRVRIIRRLGELPGLTQKTTKRQNPPGQHVKSKWQMMKLSQYNLRLQEKQKLRYHFGLSENQLLNYVKRARQQKGASGQLLLELLEMRLDNLLFRLGMAPTISAARQFISHGHVLVNSKKVDIPSYQCEPKDIISIKQKKESRKLIADYLEQNSKQKIAPHLSLNPENLIGIVNDKVNSQSLGLNINELLIVEYYSRKV</sequence>
<dbReference type="FunFam" id="1.10.1050.10:FF:000002">
    <property type="entry name" value="30S ribosomal protein S4, chloroplastic"/>
    <property type="match status" value="1"/>
</dbReference>
<evidence type="ECO:0000259" key="9">
    <source>
        <dbReference type="SMART" id="SM00363"/>
    </source>
</evidence>
<dbReference type="EMBL" id="KU167098">
    <property type="protein sequence ID" value="AMP43402.1"/>
    <property type="molecule type" value="Genomic_DNA"/>
</dbReference>
<evidence type="ECO:0000256" key="4">
    <source>
        <dbReference type="ARBA" id="ARBA00022980"/>
    </source>
</evidence>
<evidence type="ECO:0000256" key="6">
    <source>
        <dbReference type="ARBA" id="ARBA00035158"/>
    </source>
</evidence>
<dbReference type="PROSITE" id="PS50889">
    <property type="entry name" value="S4"/>
    <property type="match status" value="1"/>
</dbReference>
<evidence type="ECO:0000256" key="8">
    <source>
        <dbReference type="RuleBase" id="RU003699"/>
    </source>
</evidence>
<feature type="domain" description="RNA-binding S4" evidence="9">
    <location>
        <begin position="93"/>
        <end position="157"/>
    </location>
</feature>
<proteinExistence type="inferred from homology"/>
<dbReference type="PROSITE" id="PS00632">
    <property type="entry name" value="RIBOSOMAL_S4"/>
    <property type="match status" value="1"/>
</dbReference>
<dbReference type="GO" id="GO:0019843">
    <property type="term" value="F:rRNA binding"/>
    <property type="evidence" value="ECO:0007669"/>
    <property type="project" value="UniProtKB-KW"/>
</dbReference>
<dbReference type="InterPro" id="IPR018079">
    <property type="entry name" value="Ribosomal_uS4_CS"/>
</dbReference>
<dbReference type="GO" id="GO:0015935">
    <property type="term" value="C:small ribosomal subunit"/>
    <property type="evidence" value="ECO:0007669"/>
    <property type="project" value="InterPro"/>
</dbReference>
<dbReference type="Pfam" id="PF01479">
    <property type="entry name" value="S4"/>
    <property type="match status" value="1"/>
</dbReference>
<dbReference type="CDD" id="cd00165">
    <property type="entry name" value="S4"/>
    <property type="match status" value="1"/>
</dbReference>
<dbReference type="Pfam" id="PF00163">
    <property type="entry name" value="Ribosomal_S4"/>
    <property type="match status" value="1"/>
</dbReference>
<dbReference type="NCBIfam" id="TIGR01017">
    <property type="entry name" value="rpsD_bact"/>
    <property type="match status" value="1"/>
</dbReference>
<dbReference type="SMART" id="SM00363">
    <property type="entry name" value="S4"/>
    <property type="match status" value="1"/>
</dbReference>
<keyword evidence="4 8" id="KW-0689">Ribosomal protein</keyword>
<dbReference type="GO" id="GO:0042274">
    <property type="term" value="P:ribosomal small subunit biogenesis"/>
    <property type="evidence" value="ECO:0007669"/>
    <property type="project" value="TreeGrafter"/>
</dbReference>
<protein>
    <recommendedName>
        <fullName evidence="6">Small ribosomal subunit protein uS4c</fullName>
    </recommendedName>
</protein>
<evidence type="ECO:0000256" key="5">
    <source>
        <dbReference type="ARBA" id="ARBA00023274"/>
    </source>
</evidence>
<dbReference type="RefSeq" id="YP_009241495.1">
    <property type="nucleotide sequence ID" value="NC_029807.1"/>
</dbReference>
<accession>A0A142BYB0</accession>
<dbReference type="FunFam" id="3.10.290.10:FF:000001">
    <property type="entry name" value="30S ribosomal protein S4"/>
    <property type="match status" value="1"/>
</dbReference>
<dbReference type="NCBIfam" id="NF003717">
    <property type="entry name" value="PRK05327.1"/>
    <property type="match status" value="1"/>
</dbReference>
<name>A0A142BYB0_SCHDU</name>
<dbReference type="GeneID" id="27210014"/>
<evidence type="ECO:0000256" key="3">
    <source>
        <dbReference type="ARBA" id="ARBA00022884"/>
    </source>
</evidence>